<dbReference type="PANTHER" id="PTHR23529">
    <property type="entry name" value="GH19118P-RELATED"/>
    <property type="match status" value="1"/>
</dbReference>
<dbReference type="Proteomes" id="UP001652628">
    <property type="component" value="Chromosome 3"/>
</dbReference>
<dbReference type="AlphaFoldDB" id="A0AB40A8L7"/>
<feature type="transmembrane region" description="Helical" evidence="5">
    <location>
        <begin position="117"/>
        <end position="136"/>
    </location>
</feature>
<organism evidence="6 7">
    <name type="scientific">Drosophila suzukii</name>
    <name type="common">Spotted-wing drosophila fruit fly</name>
    <dbReference type="NCBI Taxonomy" id="28584"/>
    <lineage>
        <taxon>Eukaryota</taxon>
        <taxon>Metazoa</taxon>
        <taxon>Ecdysozoa</taxon>
        <taxon>Arthropoda</taxon>
        <taxon>Hexapoda</taxon>
        <taxon>Insecta</taxon>
        <taxon>Pterygota</taxon>
        <taxon>Neoptera</taxon>
        <taxon>Endopterygota</taxon>
        <taxon>Diptera</taxon>
        <taxon>Brachycera</taxon>
        <taxon>Muscomorpha</taxon>
        <taxon>Ephydroidea</taxon>
        <taxon>Drosophilidae</taxon>
        <taxon>Drosophila</taxon>
        <taxon>Sophophora</taxon>
    </lineage>
</organism>
<protein>
    <recommendedName>
        <fullName evidence="8">Major facilitator superfamily (MFS) profile domain-containing protein</fullName>
    </recommendedName>
</protein>
<keyword evidence="6" id="KW-1185">Reference proteome</keyword>
<keyword evidence="3 5" id="KW-1133">Transmembrane helix</keyword>
<proteinExistence type="predicted"/>
<evidence type="ECO:0000313" key="6">
    <source>
        <dbReference type="Proteomes" id="UP001652628"/>
    </source>
</evidence>
<dbReference type="InterPro" id="IPR005828">
    <property type="entry name" value="MFS_sugar_transport-like"/>
</dbReference>
<evidence type="ECO:0000256" key="3">
    <source>
        <dbReference type="ARBA" id="ARBA00022989"/>
    </source>
</evidence>
<reference evidence="7" key="1">
    <citation type="submission" date="2025-08" db="UniProtKB">
        <authorList>
            <consortium name="RefSeq"/>
        </authorList>
    </citation>
    <scope>IDENTIFICATION</scope>
</reference>
<evidence type="ECO:0000256" key="1">
    <source>
        <dbReference type="ARBA" id="ARBA00004370"/>
    </source>
</evidence>
<dbReference type="GO" id="GO:0016020">
    <property type="term" value="C:membrane"/>
    <property type="evidence" value="ECO:0007669"/>
    <property type="project" value="UniProtKB-SubCell"/>
</dbReference>
<feature type="transmembrane region" description="Helical" evidence="5">
    <location>
        <begin position="141"/>
        <end position="162"/>
    </location>
</feature>
<keyword evidence="2 5" id="KW-0812">Transmembrane</keyword>
<comment type="subcellular location">
    <subcellularLocation>
        <location evidence="1">Membrane</location>
    </subcellularLocation>
</comment>
<dbReference type="GeneID" id="108007361"/>
<evidence type="ECO:0000256" key="2">
    <source>
        <dbReference type="ARBA" id="ARBA00022692"/>
    </source>
</evidence>
<dbReference type="Pfam" id="PF00083">
    <property type="entry name" value="Sugar_tr"/>
    <property type="match status" value="1"/>
</dbReference>
<dbReference type="InterPro" id="IPR036259">
    <property type="entry name" value="MFS_trans_sf"/>
</dbReference>
<feature type="transmembrane region" description="Helical" evidence="5">
    <location>
        <begin position="168"/>
        <end position="186"/>
    </location>
</feature>
<dbReference type="RefSeq" id="XP_036673723.3">
    <property type="nucleotide sequence ID" value="XM_036817828.3"/>
</dbReference>
<evidence type="ECO:0000313" key="7">
    <source>
        <dbReference type="RefSeq" id="XP_036673723.3"/>
    </source>
</evidence>
<feature type="transmembrane region" description="Helical" evidence="5">
    <location>
        <begin position="306"/>
        <end position="329"/>
    </location>
</feature>
<feature type="transmembrane region" description="Helical" evidence="5">
    <location>
        <begin position="233"/>
        <end position="253"/>
    </location>
</feature>
<accession>A0AB40A8L7</accession>
<feature type="transmembrane region" description="Helical" evidence="5">
    <location>
        <begin position="475"/>
        <end position="494"/>
    </location>
</feature>
<evidence type="ECO:0000256" key="5">
    <source>
        <dbReference type="SAM" id="Phobius"/>
    </source>
</evidence>
<evidence type="ECO:0008006" key="8">
    <source>
        <dbReference type="Google" id="ProtNLM"/>
    </source>
</evidence>
<dbReference type="GO" id="GO:0022857">
    <property type="term" value="F:transmembrane transporter activity"/>
    <property type="evidence" value="ECO:0007669"/>
    <property type="project" value="InterPro"/>
</dbReference>
<dbReference type="PANTHER" id="PTHR23529:SF2">
    <property type="entry name" value="GH19118P-RELATED"/>
    <property type="match status" value="1"/>
</dbReference>
<feature type="transmembrane region" description="Helical" evidence="5">
    <location>
        <begin position="416"/>
        <end position="433"/>
    </location>
</feature>
<feature type="transmembrane region" description="Helical" evidence="5">
    <location>
        <begin position="79"/>
        <end position="97"/>
    </location>
</feature>
<feature type="transmembrane region" description="Helical" evidence="5">
    <location>
        <begin position="349"/>
        <end position="369"/>
    </location>
</feature>
<dbReference type="SUPFAM" id="SSF103473">
    <property type="entry name" value="MFS general substrate transporter"/>
    <property type="match status" value="1"/>
</dbReference>
<gene>
    <name evidence="7" type="primary">LOC108007361</name>
</gene>
<feature type="transmembrane region" description="Helical" evidence="5">
    <location>
        <begin position="376"/>
        <end position="396"/>
    </location>
</feature>
<evidence type="ECO:0000256" key="4">
    <source>
        <dbReference type="ARBA" id="ARBA00023136"/>
    </source>
</evidence>
<dbReference type="Gene3D" id="1.20.1250.20">
    <property type="entry name" value="MFS general substrate transporter like domains"/>
    <property type="match status" value="1"/>
</dbReference>
<feature type="transmembrane region" description="Helical" evidence="5">
    <location>
        <begin position="198"/>
        <end position="218"/>
    </location>
</feature>
<name>A0AB40A8L7_DROSZ</name>
<feature type="transmembrane region" description="Helical" evidence="5">
    <location>
        <begin position="445"/>
        <end position="463"/>
    </location>
</feature>
<sequence length="518" mass="57476">MSIKLCGSEKDIFPENCKEERNMTITYVTAGPDGEEPNAFTIKNREEIYIPKAPPPQPPTQRGSIITNLGSLRQINKQLNVACAVFFLFVYGGMDFAHSAGWNQTLNTTATQLFKCSWFIGVLAGAAVASLAMTFLPKMTFYVLGGIMQLIGSIIFTCAPFDYGCLLAARYVAGAGIGLITVPFLIHSAEVASDNHRGVSGSMEQCGLALGIAIQVIYDTQWVEDKEASVNEVHGIIGIVFSLLGLGMTALSIESPIHHLRRNQEEKARECHRKLLGSFNNSEDLAYEEVKLYVEESQKRTFFQELWSSVVPFIKLLLYRGFVAFSFSLPLSESLIKSTLQTEGYISCWPVTVWGMVRLLGALVAQGFLDKMGRKLLSLLGLLCMAILMLCMAVSYADPANVLLTYYMNQVWKLGVAFQAFAGLFVCSSSVYLGEAFPMKVKPLLVGYIVGFEQTVHIINIVGYNKGSESFFYHYYLSVGIILFVGVIFFGLVIPETKKITLREAGKRFQRLHNIRLF</sequence>
<keyword evidence="4 5" id="KW-0472">Membrane</keyword>